<accession>A0ABT9TV99</accession>
<evidence type="ECO:0000256" key="1">
    <source>
        <dbReference type="ARBA" id="ARBA00004127"/>
    </source>
</evidence>
<dbReference type="PANTHER" id="PTHR22911:SF137">
    <property type="entry name" value="SOLUTE CARRIER FAMILY 35 MEMBER G2-RELATED"/>
    <property type="match status" value="1"/>
</dbReference>
<feature type="transmembrane region" description="Helical" evidence="3">
    <location>
        <begin position="146"/>
        <end position="165"/>
    </location>
</feature>
<evidence type="ECO:0000256" key="3">
    <source>
        <dbReference type="SAM" id="Phobius"/>
    </source>
</evidence>
<keyword evidence="6" id="KW-1185">Reference proteome</keyword>
<keyword evidence="3" id="KW-0812">Transmembrane</keyword>
<dbReference type="RefSeq" id="WP_307201120.1">
    <property type="nucleotide sequence ID" value="NZ_JAUSSU010000002.1"/>
</dbReference>
<organism evidence="5 6">
    <name type="scientific">Paenibacillus harenae</name>
    <dbReference type="NCBI Taxonomy" id="306543"/>
    <lineage>
        <taxon>Bacteria</taxon>
        <taxon>Bacillati</taxon>
        <taxon>Bacillota</taxon>
        <taxon>Bacilli</taxon>
        <taxon>Bacillales</taxon>
        <taxon>Paenibacillaceae</taxon>
        <taxon>Paenibacillus</taxon>
    </lineage>
</organism>
<feature type="transmembrane region" description="Helical" evidence="3">
    <location>
        <begin position="177"/>
        <end position="195"/>
    </location>
</feature>
<feature type="transmembrane region" description="Helical" evidence="3">
    <location>
        <begin position="207"/>
        <end position="226"/>
    </location>
</feature>
<evidence type="ECO:0000256" key="2">
    <source>
        <dbReference type="ARBA" id="ARBA00007362"/>
    </source>
</evidence>
<keyword evidence="3" id="KW-0472">Membrane</keyword>
<evidence type="ECO:0000259" key="4">
    <source>
        <dbReference type="Pfam" id="PF00892"/>
    </source>
</evidence>
<gene>
    <name evidence="5" type="ORF">J2T15_000706</name>
</gene>
<feature type="transmembrane region" description="Helical" evidence="3">
    <location>
        <begin position="92"/>
        <end position="109"/>
    </location>
</feature>
<sequence length="323" mass="34660">MKYLLSVFLGAASYGILSTIVVFAYGQGYKLGEVVGSQLLMGFILAWALALFTKWRERRLSKRDGLDSQSTTSVSGTANKPPGSRLTWKQRLLLMAAGAPTAITGLLYYQSLKHIPASLAIILLFQFTWISIVVQAVRQRRRPSGPMMLGLAVLLVGTLLAAGILEQGTSQFNMTGVILGLLSAVSYTLFIWFSGKAVPGAHPAYRSAWMLAGALALVFILFPPAFLFDGTMWGGLFLIGLMLGFFGAFIPPVLFAVGVPRIGEGMAGILGASELPVAVMMSAFVLNEYVSALQWAGVAAVLIGIALPELLKRKRGKQAYHAV</sequence>
<evidence type="ECO:0000313" key="6">
    <source>
        <dbReference type="Proteomes" id="UP001229346"/>
    </source>
</evidence>
<feature type="transmembrane region" description="Helical" evidence="3">
    <location>
        <begin position="267"/>
        <end position="286"/>
    </location>
</feature>
<dbReference type="Pfam" id="PF00892">
    <property type="entry name" value="EamA"/>
    <property type="match status" value="1"/>
</dbReference>
<keyword evidence="3" id="KW-1133">Transmembrane helix</keyword>
<dbReference type="InterPro" id="IPR000620">
    <property type="entry name" value="EamA_dom"/>
</dbReference>
<proteinExistence type="inferred from homology"/>
<dbReference type="Proteomes" id="UP001229346">
    <property type="component" value="Unassembled WGS sequence"/>
</dbReference>
<feature type="domain" description="EamA" evidence="4">
    <location>
        <begin position="175"/>
        <end position="307"/>
    </location>
</feature>
<feature type="transmembrane region" description="Helical" evidence="3">
    <location>
        <begin position="34"/>
        <end position="53"/>
    </location>
</feature>
<evidence type="ECO:0000313" key="5">
    <source>
        <dbReference type="EMBL" id="MDQ0111273.1"/>
    </source>
</evidence>
<dbReference type="InterPro" id="IPR037185">
    <property type="entry name" value="EmrE-like"/>
</dbReference>
<feature type="transmembrane region" description="Helical" evidence="3">
    <location>
        <begin position="232"/>
        <end position="255"/>
    </location>
</feature>
<comment type="caution">
    <text evidence="5">The sequence shown here is derived from an EMBL/GenBank/DDBJ whole genome shotgun (WGS) entry which is preliminary data.</text>
</comment>
<dbReference type="SUPFAM" id="SSF103481">
    <property type="entry name" value="Multidrug resistance efflux transporter EmrE"/>
    <property type="match status" value="2"/>
</dbReference>
<feature type="transmembrane region" description="Helical" evidence="3">
    <location>
        <begin position="292"/>
        <end position="311"/>
    </location>
</feature>
<dbReference type="EMBL" id="JAUSSU010000002">
    <property type="protein sequence ID" value="MDQ0111273.1"/>
    <property type="molecule type" value="Genomic_DNA"/>
</dbReference>
<comment type="subcellular location">
    <subcellularLocation>
        <location evidence="1">Endomembrane system</location>
        <topology evidence="1">Multi-pass membrane protein</topology>
    </subcellularLocation>
</comment>
<feature type="transmembrane region" description="Helical" evidence="3">
    <location>
        <begin position="115"/>
        <end position="134"/>
    </location>
</feature>
<protein>
    <submittedName>
        <fullName evidence="5">Drug/metabolite transporter (DMT)-like permease</fullName>
    </submittedName>
</protein>
<dbReference type="PANTHER" id="PTHR22911">
    <property type="entry name" value="ACYL-MALONYL CONDENSING ENZYME-RELATED"/>
    <property type="match status" value="1"/>
</dbReference>
<reference evidence="5 6" key="1">
    <citation type="submission" date="2023-07" db="EMBL/GenBank/DDBJ databases">
        <title>Sorghum-associated microbial communities from plants grown in Nebraska, USA.</title>
        <authorList>
            <person name="Schachtman D."/>
        </authorList>
    </citation>
    <scope>NUCLEOTIDE SEQUENCE [LARGE SCALE GENOMIC DNA]</scope>
    <source>
        <strain evidence="5 6">CC482</strain>
    </source>
</reference>
<name>A0ABT9TV99_PAEHA</name>
<comment type="similarity">
    <text evidence="2">Belongs to the EamA transporter family.</text>
</comment>